<keyword evidence="1" id="KW-0378">Hydrolase</keyword>
<protein>
    <submittedName>
        <fullName evidence="1">Protease</fullName>
    </submittedName>
</protein>
<dbReference type="Gene3D" id="3.30.420.10">
    <property type="entry name" value="Ribonuclease H-like superfamily/Ribonuclease H"/>
    <property type="match status" value="1"/>
</dbReference>
<reference evidence="2" key="1">
    <citation type="journal article" date="2019" name="Plant Biotechnol. J.">
        <title>Genome sequencing of the Australian wild diploid species Gossypium australe highlights disease resistance and delayed gland morphogenesis.</title>
        <authorList>
            <person name="Cai Y."/>
            <person name="Cai X."/>
            <person name="Wang Q."/>
            <person name="Wang P."/>
            <person name="Zhang Y."/>
            <person name="Cai C."/>
            <person name="Xu Y."/>
            <person name="Wang K."/>
            <person name="Zhou Z."/>
            <person name="Wang C."/>
            <person name="Geng S."/>
            <person name="Li B."/>
            <person name="Dong Q."/>
            <person name="Hou Y."/>
            <person name="Wang H."/>
            <person name="Ai P."/>
            <person name="Liu Z."/>
            <person name="Yi F."/>
            <person name="Sun M."/>
            <person name="An G."/>
            <person name="Cheng J."/>
            <person name="Zhang Y."/>
            <person name="Shi Q."/>
            <person name="Xie Y."/>
            <person name="Shi X."/>
            <person name="Chang Y."/>
            <person name="Huang F."/>
            <person name="Chen Y."/>
            <person name="Hong S."/>
            <person name="Mi L."/>
            <person name="Sun Q."/>
            <person name="Zhang L."/>
            <person name="Zhou B."/>
            <person name="Peng R."/>
            <person name="Zhang X."/>
            <person name="Liu F."/>
        </authorList>
    </citation>
    <scope>NUCLEOTIDE SEQUENCE [LARGE SCALE GENOMIC DNA]</scope>
    <source>
        <strain evidence="2">cv. PA1801</strain>
    </source>
</reference>
<sequence>MDREYQAEVLDRLMRGSLLLFMLLVAERTKMCLASSPVHIRSTHSYIACSVSENLGLSIDSTTSEATELSPLGQSVWVSKLYRDVPLEVQGSVFLANLMEFLFGEFDLILGMNWLVKYYVSLDYATKRAVLKTKEDDEVVMIGEHRNYLANVGMTRGIKLWVKKCTSCQKCKVENVAKPGLLQLLSVPDRAWSLIIMDSIEELPKSKGKFVILVVVDQLTKFAHFLPFSHPYTLVTVEQKILNHVLKLHGMLDSTFFIGKNYLLATFVRIYSRGWDKA</sequence>
<keyword evidence="2" id="KW-1185">Reference proteome</keyword>
<dbReference type="InterPro" id="IPR036397">
    <property type="entry name" value="RNaseH_sf"/>
</dbReference>
<gene>
    <name evidence="1" type="ORF">EPI10_021681</name>
</gene>
<keyword evidence="1" id="KW-0645">Protease</keyword>
<accession>A0A5B6WHN9</accession>
<organism evidence="1 2">
    <name type="scientific">Gossypium australe</name>
    <dbReference type="NCBI Taxonomy" id="47621"/>
    <lineage>
        <taxon>Eukaryota</taxon>
        <taxon>Viridiplantae</taxon>
        <taxon>Streptophyta</taxon>
        <taxon>Embryophyta</taxon>
        <taxon>Tracheophyta</taxon>
        <taxon>Spermatophyta</taxon>
        <taxon>Magnoliopsida</taxon>
        <taxon>eudicotyledons</taxon>
        <taxon>Gunneridae</taxon>
        <taxon>Pentapetalae</taxon>
        <taxon>rosids</taxon>
        <taxon>malvids</taxon>
        <taxon>Malvales</taxon>
        <taxon>Malvaceae</taxon>
        <taxon>Malvoideae</taxon>
        <taxon>Gossypium</taxon>
    </lineage>
</organism>
<dbReference type="AlphaFoldDB" id="A0A5B6WHN9"/>
<dbReference type="GO" id="GO:0003676">
    <property type="term" value="F:nucleic acid binding"/>
    <property type="evidence" value="ECO:0007669"/>
    <property type="project" value="InterPro"/>
</dbReference>
<dbReference type="PANTHER" id="PTHR45835">
    <property type="entry name" value="YALI0A06105P"/>
    <property type="match status" value="1"/>
</dbReference>
<comment type="caution">
    <text evidence="1">The sequence shown here is derived from an EMBL/GenBank/DDBJ whole genome shotgun (WGS) entry which is preliminary data.</text>
</comment>
<dbReference type="Pfam" id="PF08284">
    <property type="entry name" value="RVP_2"/>
    <property type="match status" value="1"/>
</dbReference>
<evidence type="ECO:0000313" key="1">
    <source>
        <dbReference type="EMBL" id="KAA3481309.1"/>
    </source>
</evidence>
<dbReference type="InterPro" id="IPR012337">
    <property type="entry name" value="RNaseH-like_sf"/>
</dbReference>
<dbReference type="CDD" id="cd00303">
    <property type="entry name" value="retropepsin_like"/>
    <property type="match status" value="1"/>
</dbReference>
<dbReference type="GO" id="GO:0008233">
    <property type="term" value="F:peptidase activity"/>
    <property type="evidence" value="ECO:0007669"/>
    <property type="project" value="UniProtKB-KW"/>
</dbReference>
<dbReference type="OrthoDB" id="1751327at2759"/>
<dbReference type="PANTHER" id="PTHR45835:SF99">
    <property type="entry name" value="CHROMO DOMAIN-CONTAINING PROTEIN-RELATED"/>
    <property type="match status" value="1"/>
</dbReference>
<dbReference type="SUPFAM" id="SSF53098">
    <property type="entry name" value="Ribonuclease H-like"/>
    <property type="match status" value="1"/>
</dbReference>
<dbReference type="Proteomes" id="UP000325315">
    <property type="component" value="Unassembled WGS sequence"/>
</dbReference>
<evidence type="ECO:0000313" key="2">
    <source>
        <dbReference type="Proteomes" id="UP000325315"/>
    </source>
</evidence>
<proteinExistence type="predicted"/>
<dbReference type="InterPro" id="IPR021109">
    <property type="entry name" value="Peptidase_aspartic_dom_sf"/>
</dbReference>
<dbReference type="Gene3D" id="2.40.70.10">
    <property type="entry name" value="Acid Proteases"/>
    <property type="match status" value="1"/>
</dbReference>
<dbReference type="EMBL" id="SMMG02000003">
    <property type="protein sequence ID" value="KAA3481309.1"/>
    <property type="molecule type" value="Genomic_DNA"/>
</dbReference>
<name>A0A5B6WHN9_9ROSI</name>
<dbReference type="GO" id="GO:0006508">
    <property type="term" value="P:proteolysis"/>
    <property type="evidence" value="ECO:0007669"/>
    <property type="project" value="UniProtKB-KW"/>
</dbReference>